<feature type="non-terminal residue" evidence="1">
    <location>
        <position position="1"/>
    </location>
</feature>
<accession>A0A6J4QLF5</accession>
<evidence type="ECO:0000313" key="1">
    <source>
        <dbReference type="EMBL" id="CAA9440541.1"/>
    </source>
</evidence>
<dbReference type="Gene3D" id="3.40.50.720">
    <property type="entry name" value="NAD(P)-binding Rossmann-like Domain"/>
    <property type="match status" value="1"/>
</dbReference>
<proteinExistence type="predicted"/>
<reference evidence="1" key="1">
    <citation type="submission" date="2020-02" db="EMBL/GenBank/DDBJ databases">
        <authorList>
            <person name="Meier V. D."/>
        </authorList>
    </citation>
    <scope>NUCLEOTIDE SEQUENCE</scope>
    <source>
        <strain evidence="1">AVDCRST_MAG64</strain>
    </source>
</reference>
<gene>
    <name evidence="1" type="ORF">AVDCRST_MAG64-4128</name>
</gene>
<dbReference type="SUPFAM" id="SSF51735">
    <property type="entry name" value="NAD(P)-binding Rossmann-fold domains"/>
    <property type="match status" value="1"/>
</dbReference>
<dbReference type="InterPro" id="IPR036291">
    <property type="entry name" value="NAD(P)-bd_dom_sf"/>
</dbReference>
<name>A0A6J4QLF5_9BACT</name>
<sequence length="254" mass="27895">GFTDALRMEVEEAKLPVSVTLIKPAAIDTPYTAHAKNYMEDFPNNPPPVYAPELVAETILYAAEHPVRDLFVGGAGKAFQVMEHTMPRATDKFMEKALFRQLHSGKPKRQQDGLHAASNDMRERGDYDGMVRETSTYTAAMTHPKTTALLALVGLSAAAAGVAALLLHEPRPQSTTERVTDYLRRAPRRLGRAAERAGDQARGYAREYLPSRRQVSDSAEDAWDSARDTAGNVVAKATKAMAVASLVKAINRFW</sequence>
<dbReference type="EMBL" id="CADCUQ010000956">
    <property type="protein sequence ID" value="CAA9440541.1"/>
    <property type="molecule type" value="Genomic_DNA"/>
</dbReference>
<dbReference type="AlphaFoldDB" id="A0A6J4QLF5"/>
<evidence type="ECO:0008006" key="2">
    <source>
        <dbReference type="Google" id="ProtNLM"/>
    </source>
</evidence>
<protein>
    <recommendedName>
        <fullName evidence="2">SDR family NAD(P)-dependent oxidoreductase</fullName>
    </recommendedName>
</protein>
<organism evidence="1">
    <name type="scientific">uncultured Phycisphaerae bacterium</name>
    <dbReference type="NCBI Taxonomy" id="904963"/>
    <lineage>
        <taxon>Bacteria</taxon>
        <taxon>Pseudomonadati</taxon>
        <taxon>Planctomycetota</taxon>
        <taxon>Phycisphaerae</taxon>
        <taxon>environmental samples</taxon>
    </lineage>
</organism>